<protein>
    <submittedName>
        <fullName evidence="5">Translocator of the inner chloroplast membrane</fullName>
    </submittedName>
</protein>
<organism evidence="5 6">
    <name type="scientific">Chroomonas mesostigmatica CCMP1168</name>
    <dbReference type="NCBI Taxonomy" id="1195612"/>
    <lineage>
        <taxon>Eukaryota</taxon>
        <taxon>Cryptophyceae</taxon>
        <taxon>Pyrenomonadales</taxon>
        <taxon>Chroomonadaceae</taxon>
        <taxon>Chroomonas</taxon>
    </lineage>
</organism>
<proteinExistence type="predicted"/>
<accession>J7G7I2</accession>
<evidence type="ECO:0000313" key="5">
    <source>
        <dbReference type="EMBL" id="AFP65238.1"/>
    </source>
</evidence>
<keyword evidence="4" id="KW-0812">Transmembrane</keyword>
<dbReference type="EMBL" id="CP003680">
    <property type="protein sequence ID" value="AFP65238.1"/>
    <property type="molecule type" value="Genomic_DNA"/>
</dbReference>
<evidence type="ECO:0000256" key="1">
    <source>
        <dbReference type="ARBA" id="ARBA00004229"/>
    </source>
</evidence>
<evidence type="ECO:0000256" key="2">
    <source>
        <dbReference type="ARBA" id="ARBA00022528"/>
    </source>
</evidence>
<gene>
    <name evidence="5" type="primary">tic22</name>
    <name evidence="5" type="ORF">CMESO_35</name>
</gene>
<comment type="subcellular location">
    <subcellularLocation>
        <location evidence="1">Plastid</location>
        <location evidence="1">Chloroplast</location>
    </subcellularLocation>
</comment>
<evidence type="ECO:0000313" key="6">
    <source>
        <dbReference type="Proteomes" id="UP000243348"/>
    </source>
</evidence>
<dbReference type="AlphaFoldDB" id="J7G7I2"/>
<keyword evidence="4" id="KW-0472">Membrane</keyword>
<reference evidence="5 6" key="1">
    <citation type="journal article" date="2012" name="Genome Biol. Evol.">
        <title>Nucleomorph genome sequence of the cryptophyte alga Chroomonas mesostigmatica CCMP1168 reveals lineage-specific gene loss and genome complexity.</title>
        <authorList>
            <person name="Moore C.E."/>
            <person name="Curtis B."/>
            <person name="Mills T."/>
            <person name="Tanifuji G."/>
            <person name="Archibald J.M."/>
        </authorList>
    </citation>
    <scope>NUCLEOTIDE SEQUENCE [LARGE SCALE GENOMIC DNA]</scope>
    <source>
        <strain evidence="5 6">CCMP1168</strain>
    </source>
</reference>
<dbReference type="Proteomes" id="UP000243348">
    <property type="component" value="Nucleomorph 1"/>
</dbReference>
<dbReference type="GO" id="GO:0015031">
    <property type="term" value="P:protein transport"/>
    <property type="evidence" value="ECO:0007669"/>
    <property type="project" value="InterPro"/>
</dbReference>
<dbReference type="InterPro" id="IPR007378">
    <property type="entry name" value="Tic22-like"/>
</dbReference>
<evidence type="ECO:0000256" key="3">
    <source>
        <dbReference type="ARBA" id="ARBA00022640"/>
    </source>
</evidence>
<sequence>MVKFFSLFFVPTKIFRYNQRLTLHAINFSCPKKNKLKFYRPKNEKSILYNENNKLYQNSPSFFLYFFYISFFFSLFFTRNFNKERVFEAKVADAYLFSEQPPLAKLKSIPVFSVTNRTGAPFLIQNKKGEQVGLIFFSYREAIDFSKEMLKAHQAKKPYIYIMNLEKAFKMVNLGPTLSGLKDNYGMDHKMRFQFVPEKKQLNYATRLAKKRGITEKIPLIPVFTVDGLTLNKGKEKISPIFFAKEDLISVWNKVRKNDPSLHKKPQIIEGDFIQLFLFMKADYKNEENFQKYFNFGFVPSSKNKDFVKIESINGPLARMVEFKKVF</sequence>
<keyword evidence="4" id="KW-1133">Transmembrane helix</keyword>
<name>J7G7I2_9CRYP</name>
<feature type="transmembrane region" description="Helical" evidence="4">
    <location>
        <begin position="62"/>
        <end position="81"/>
    </location>
</feature>
<keyword evidence="5" id="KW-0542">Nucleomorph</keyword>
<dbReference type="Pfam" id="PF04278">
    <property type="entry name" value="Tic22"/>
    <property type="match status" value="1"/>
</dbReference>
<geneLocation type="nucleomorph" evidence="5"/>
<dbReference type="GO" id="GO:0009507">
    <property type="term" value="C:chloroplast"/>
    <property type="evidence" value="ECO:0007669"/>
    <property type="project" value="UniProtKB-SubCell"/>
</dbReference>
<dbReference type="PANTHER" id="PTHR33926:SF4">
    <property type="entry name" value="PROTEIN TIC 22, CHLOROPLASTIC"/>
    <property type="match status" value="1"/>
</dbReference>
<keyword evidence="2" id="KW-0150">Chloroplast</keyword>
<keyword evidence="3" id="KW-0934">Plastid</keyword>
<dbReference type="PANTHER" id="PTHR33926">
    <property type="entry name" value="PROTEIN TIC 22, CHLOROPLASTIC"/>
    <property type="match status" value="1"/>
</dbReference>
<dbReference type="Gene3D" id="3.40.1350.100">
    <property type="match status" value="2"/>
</dbReference>
<evidence type="ECO:0000256" key="4">
    <source>
        <dbReference type="SAM" id="Phobius"/>
    </source>
</evidence>